<dbReference type="EMBL" id="JAFJZO010000020">
    <property type="protein sequence ID" value="KAG5506402.1"/>
    <property type="molecule type" value="Genomic_DNA"/>
</dbReference>
<sequence>MQFVFLLKGQSASVPQTLSSNRLFVVASRETADRSRPARVRGKKYSAAAPAPGAPLQISGSRLRDICWEESPLSSRLSLEKDDLAFNCVMVQAPYVGRRTADANLEPMPLCVIAADSLEHIFFNVNEDLLQDGRLVLFTDAENLLHVGIDANAWAEARLAAARASVGVTGGVGSGGTGTGSNSNDPVAGGATNGVAPPLSAESGTDAGLTKRTRRGDLVSGKEEPTRSSRRLESPHRPHSPLMREQALTVVPSVVSSDDIKELNELIDEGKLSRLDVRLTDFFCCQCYHLPLLTLTMSCCGAVLCQLCAPTPPTVEAVSVADRLCPVCGEEPLDPPLSHETRDAKVAKLVKELKVLYLPQLCALRESRQAPAVPVTSPPPSFLEPNTPVLGSPG</sequence>
<dbReference type="KEGG" id="phet:94291935"/>
<evidence type="ECO:0000313" key="3">
    <source>
        <dbReference type="Proteomes" id="UP000674318"/>
    </source>
</evidence>
<feature type="compositionally biased region" description="Basic and acidic residues" evidence="1">
    <location>
        <begin position="215"/>
        <end position="236"/>
    </location>
</feature>
<dbReference type="OrthoDB" id="272674at2759"/>
<evidence type="ECO:0000256" key="1">
    <source>
        <dbReference type="SAM" id="MobiDB-lite"/>
    </source>
</evidence>
<dbReference type="GeneID" id="94291935"/>
<feature type="region of interest" description="Disordered" evidence="1">
    <location>
        <begin position="170"/>
        <end position="244"/>
    </location>
</feature>
<name>A0A836IIR1_9TRYP</name>
<gene>
    <name evidence="2" type="ORF">JKF63_05905</name>
</gene>
<evidence type="ECO:0000313" key="2">
    <source>
        <dbReference type="EMBL" id="KAG5506402.1"/>
    </source>
</evidence>
<accession>A0A836IIR1</accession>
<reference evidence="2 3" key="1">
    <citation type="submission" date="2021-02" db="EMBL/GenBank/DDBJ databases">
        <title>Porcisia hertigi Genome sequencing and assembly.</title>
        <authorList>
            <person name="Almutairi H."/>
            <person name="Gatherer D."/>
        </authorList>
    </citation>
    <scope>NUCLEOTIDE SEQUENCE [LARGE SCALE GENOMIC DNA]</scope>
    <source>
        <strain evidence="2 3">C119</strain>
    </source>
</reference>
<comment type="caution">
    <text evidence="2">The sequence shown here is derived from an EMBL/GenBank/DDBJ whole genome shotgun (WGS) entry which is preliminary data.</text>
</comment>
<feature type="compositionally biased region" description="Gly residues" evidence="1">
    <location>
        <begin position="170"/>
        <end position="179"/>
    </location>
</feature>
<dbReference type="AlphaFoldDB" id="A0A836IIR1"/>
<proteinExistence type="predicted"/>
<dbReference type="RefSeq" id="XP_067757564.1">
    <property type="nucleotide sequence ID" value="XM_067901858.1"/>
</dbReference>
<dbReference type="Proteomes" id="UP000674318">
    <property type="component" value="Unassembled WGS sequence"/>
</dbReference>
<feature type="region of interest" description="Disordered" evidence="1">
    <location>
        <begin position="371"/>
        <end position="394"/>
    </location>
</feature>
<protein>
    <submittedName>
        <fullName evidence="2">Uncharacterized protein</fullName>
    </submittedName>
</protein>
<keyword evidence="3" id="KW-1185">Reference proteome</keyword>
<organism evidence="2 3">
    <name type="scientific">Porcisia hertigi</name>
    <dbReference type="NCBI Taxonomy" id="2761500"/>
    <lineage>
        <taxon>Eukaryota</taxon>
        <taxon>Discoba</taxon>
        <taxon>Euglenozoa</taxon>
        <taxon>Kinetoplastea</taxon>
        <taxon>Metakinetoplastina</taxon>
        <taxon>Trypanosomatida</taxon>
        <taxon>Trypanosomatidae</taxon>
        <taxon>Leishmaniinae</taxon>
        <taxon>Porcisia</taxon>
    </lineage>
</organism>